<reference evidence="1" key="1">
    <citation type="journal article" date="2014" name="Front. Microbiol.">
        <title>High frequency of phylogenetically diverse reductive dehalogenase-homologous genes in deep subseafloor sedimentary metagenomes.</title>
        <authorList>
            <person name="Kawai M."/>
            <person name="Futagami T."/>
            <person name="Toyoda A."/>
            <person name="Takaki Y."/>
            <person name="Nishi S."/>
            <person name="Hori S."/>
            <person name="Arai W."/>
            <person name="Tsubouchi T."/>
            <person name="Morono Y."/>
            <person name="Uchiyama I."/>
            <person name="Ito T."/>
            <person name="Fujiyama A."/>
            <person name="Inagaki F."/>
            <person name="Takami H."/>
        </authorList>
    </citation>
    <scope>NUCLEOTIDE SEQUENCE</scope>
    <source>
        <strain evidence="1">Expedition CK06-06</strain>
    </source>
</reference>
<organism evidence="1">
    <name type="scientific">marine sediment metagenome</name>
    <dbReference type="NCBI Taxonomy" id="412755"/>
    <lineage>
        <taxon>unclassified sequences</taxon>
        <taxon>metagenomes</taxon>
        <taxon>ecological metagenomes</taxon>
    </lineage>
</organism>
<name>X1VRX7_9ZZZZ</name>
<protein>
    <submittedName>
        <fullName evidence="1">Uncharacterized protein</fullName>
    </submittedName>
</protein>
<proteinExistence type="predicted"/>
<dbReference type="AlphaFoldDB" id="X1VRX7"/>
<evidence type="ECO:0000313" key="1">
    <source>
        <dbReference type="EMBL" id="GAJ23352.1"/>
    </source>
</evidence>
<feature type="non-terminal residue" evidence="1">
    <location>
        <position position="1"/>
    </location>
</feature>
<gene>
    <name evidence="1" type="ORF">S12H4_60554</name>
</gene>
<comment type="caution">
    <text evidence="1">The sequence shown here is derived from an EMBL/GenBank/DDBJ whole genome shotgun (WGS) entry which is preliminary data.</text>
</comment>
<accession>X1VRX7</accession>
<dbReference type="EMBL" id="BARW01039887">
    <property type="protein sequence ID" value="GAJ23352.1"/>
    <property type="molecule type" value="Genomic_DNA"/>
</dbReference>
<sequence>NDMVTNQKLGIHWIVKDPDGIVVEDYEDWQFGSASPGATHEFISPGRFDLNKPGTWTIAISLAMNPASPVQVASYAGTLCTVKEAPPAEYTLEVTIEPPQWSNSYPE</sequence>